<gene>
    <name evidence="1" type="ORF">SAMN06295981_1663</name>
</gene>
<accession>A0A1X7JK18</accession>
<dbReference type="RefSeq" id="WP_240309179.1">
    <property type="nucleotide sequence ID" value="NZ_FXAR01000005.1"/>
</dbReference>
<dbReference type="EMBL" id="FXAR01000005">
    <property type="protein sequence ID" value="SMG28104.1"/>
    <property type="molecule type" value="Genomic_DNA"/>
</dbReference>
<protein>
    <recommendedName>
        <fullName evidence="3">DUF1611 domain-containing protein</fullName>
    </recommendedName>
</protein>
<dbReference type="AlphaFoldDB" id="A0A1X7JK18"/>
<name>A0A1X7JK18_9CORY</name>
<dbReference type="Gene3D" id="3.40.50.300">
    <property type="entry name" value="P-loop containing nucleotide triphosphate hydrolases"/>
    <property type="match status" value="1"/>
</dbReference>
<organism evidence="1 2">
    <name type="scientific">Corynebacterium pollutisoli</name>
    <dbReference type="NCBI Taxonomy" id="1610489"/>
    <lineage>
        <taxon>Bacteria</taxon>
        <taxon>Bacillati</taxon>
        <taxon>Actinomycetota</taxon>
        <taxon>Actinomycetes</taxon>
        <taxon>Mycobacteriales</taxon>
        <taxon>Corynebacteriaceae</taxon>
        <taxon>Corynebacterium</taxon>
    </lineage>
</organism>
<proteinExistence type="predicted"/>
<dbReference type="Proteomes" id="UP000193309">
    <property type="component" value="Unassembled WGS sequence"/>
</dbReference>
<evidence type="ECO:0000313" key="1">
    <source>
        <dbReference type="EMBL" id="SMG28104.1"/>
    </source>
</evidence>
<dbReference type="InterPro" id="IPR027417">
    <property type="entry name" value="P-loop_NTPase"/>
</dbReference>
<sequence>MTLLTPSSTAATPGGAVGNPATPVAEIAVARAEAARGPLRRLPVPERVHSCYSTRFVGAALEADRAAFHLSAGEHVAPQVGDVVVARVTKIRSHKQIETPESRKATLFEDGLVLLAYGHRYAADFFLAHVPDSLDHCHLVAAGGVAGVVTEVHGAVDSPTEIEPLGLLATTDGVVNVRSYGSHRNPLDVYPRASRPRVIAVLGTSMNAGKSTVVACLVNGLSRGGRLVGVGKITGTGAGNDRMHYQDAGAHAVIDFTDFGYATTFRTPFEDIRALSLNMISALTDTRADTVIVEIADGIYQRETAMLLRDPAFQASVDQVVFASSDALGARAGVTELLDAGLTVAAASGIMTRSPLATAEAREVLGRFGVPVVGSYELTDPATATRIAQVTRA</sequence>
<evidence type="ECO:0008006" key="3">
    <source>
        <dbReference type="Google" id="ProtNLM"/>
    </source>
</evidence>
<reference evidence="2" key="1">
    <citation type="submission" date="2017-04" db="EMBL/GenBank/DDBJ databases">
        <authorList>
            <person name="Varghese N."/>
            <person name="Submissions S."/>
        </authorList>
    </citation>
    <scope>NUCLEOTIDE SEQUENCE [LARGE SCALE GENOMIC DNA]</scope>
    <source>
        <strain evidence="2">VDS</strain>
    </source>
</reference>
<evidence type="ECO:0000313" key="2">
    <source>
        <dbReference type="Proteomes" id="UP000193309"/>
    </source>
</evidence>
<dbReference type="STRING" id="1610489.SAMN06295981_1663"/>
<keyword evidence="2" id="KW-1185">Reference proteome</keyword>
<dbReference type="SUPFAM" id="SSF52540">
    <property type="entry name" value="P-loop containing nucleoside triphosphate hydrolases"/>
    <property type="match status" value="1"/>
</dbReference>